<dbReference type="EMBL" id="KV448594">
    <property type="protein sequence ID" value="OAX34574.1"/>
    <property type="molecule type" value="Genomic_DNA"/>
</dbReference>
<dbReference type="InterPro" id="IPR010730">
    <property type="entry name" value="HET"/>
</dbReference>
<dbReference type="PANTHER" id="PTHR10622">
    <property type="entry name" value="HET DOMAIN-CONTAINING PROTEIN"/>
    <property type="match status" value="1"/>
</dbReference>
<sequence length="589" mass="67741">MIVLALYFLITTFKRFSQFYYTSTHLSKFFLRHKYLLTSNTIDVMDLRREGESDVDWFNRYVMNDIPIRLIRLSNMKFVGRDEVKRHFQRFISANFNDPSKLVKYAILSHRWLDTGEPTYEEMKSERGRGRSTGYLKLKKFCETALAYKMEFAWADTCCIDKSSSTEIDESIRSMFRWYKNSAICIIHLAQSETIQDIMQDEWTQRGWTLQELLAPNRIKLFDKHWGPMTRYRNDKSLEDTEVMKTLEAATGIPLDYLRRFYPGAVMVDERMRWAARRKTTRVEDIAYSLMGIFDVSMQIAYGEGGDRAFCRLIETIMQAGDPSVLNWMGEAARHNSSSAIPRSPQSFVGHTLEFLDLGQRLEMTMTSLGLRVLLVILPLRISSTNNQRAAVGYDEITLECPLCPAVQITFLDYVAAAHHTRQFAFGIVNYSLRSSQLPRIRGKSTGFILNRGHEGLYLPRVTVCEPRSEDFVGLNLVSPPKHEFDAWKKVQMTGLKEVNFPNIPSDSFFYVSHEYLERERFVGGCFVSTTPPTPTNFTVHFSVNTIREICLVLCPQIVSLLLCITCPFTRLVFAINTVLGVGIGTCIG</sequence>
<dbReference type="InParanoid" id="A0A1B7MPN8"/>
<accession>A0A1B7MPN8</accession>
<dbReference type="AlphaFoldDB" id="A0A1B7MPN8"/>
<dbReference type="Pfam" id="PF06985">
    <property type="entry name" value="HET"/>
    <property type="match status" value="1"/>
</dbReference>
<proteinExistence type="predicted"/>
<keyword evidence="3" id="KW-1185">Reference proteome</keyword>
<evidence type="ECO:0000259" key="1">
    <source>
        <dbReference type="Pfam" id="PF06985"/>
    </source>
</evidence>
<organism evidence="2 3">
    <name type="scientific">Rhizopogon vinicolor AM-OR11-026</name>
    <dbReference type="NCBI Taxonomy" id="1314800"/>
    <lineage>
        <taxon>Eukaryota</taxon>
        <taxon>Fungi</taxon>
        <taxon>Dikarya</taxon>
        <taxon>Basidiomycota</taxon>
        <taxon>Agaricomycotina</taxon>
        <taxon>Agaricomycetes</taxon>
        <taxon>Agaricomycetidae</taxon>
        <taxon>Boletales</taxon>
        <taxon>Suillineae</taxon>
        <taxon>Rhizopogonaceae</taxon>
        <taxon>Rhizopogon</taxon>
    </lineage>
</organism>
<dbReference type="STRING" id="1314800.A0A1B7MPN8"/>
<feature type="domain" description="Heterokaryon incompatibility" evidence="1">
    <location>
        <begin position="105"/>
        <end position="193"/>
    </location>
</feature>
<protein>
    <recommendedName>
        <fullName evidence="1">Heterokaryon incompatibility domain-containing protein</fullName>
    </recommendedName>
</protein>
<evidence type="ECO:0000313" key="3">
    <source>
        <dbReference type="Proteomes" id="UP000092154"/>
    </source>
</evidence>
<dbReference type="Proteomes" id="UP000092154">
    <property type="component" value="Unassembled WGS sequence"/>
</dbReference>
<name>A0A1B7MPN8_9AGAM</name>
<evidence type="ECO:0000313" key="2">
    <source>
        <dbReference type="EMBL" id="OAX34574.1"/>
    </source>
</evidence>
<dbReference type="OrthoDB" id="674604at2759"/>
<gene>
    <name evidence="2" type="ORF">K503DRAFT_785671</name>
</gene>
<reference evidence="2 3" key="1">
    <citation type="submission" date="2016-06" db="EMBL/GenBank/DDBJ databases">
        <title>Comparative genomics of the ectomycorrhizal sister species Rhizopogon vinicolor and Rhizopogon vesiculosus (Basidiomycota: Boletales) reveals a divergence of the mating type B locus.</title>
        <authorList>
            <consortium name="DOE Joint Genome Institute"/>
            <person name="Mujic A.B."/>
            <person name="Kuo A."/>
            <person name="Tritt A."/>
            <person name="Lipzen A."/>
            <person name="Chen C."/>
            <person name="Johnson J."/>
            <person name="Sharma A."/>
            <person name="Barry K."/>
            <person name="Grigoriev I.V."/>
            <person name="Spatafora J.W."/>
        </authorList>
    </citation>
    <scope>NUCLEOTIDE SEQUENCE [LARGE SCALE GENOMIC DNA]</scope>
    <source>
        <strain evidence="2 3">AM-OR11-026</strain>
    </source>
</reference>
<dbReference type="PANTHER" id="PTHR10622:SF12">
    <property type="entry name" value="HET DOMAIN-CONTAINING PROTEIN"/>
    <property type="match status" value="1"/>
</dbReference>